<comment type="subunit">
    <text evidence="12">Monomer and homodimer. Part of the essential Sec protein translocation apparatus which comprises SecA, SecYEG and auxiliary proteins SecDF. Other proteins may also be involved.</text>
</comment>
<comment type="subcellular location">
    <subcellularLocation>
        <location evidence="12">Cell membrane</location>
        <topology evidence="12">Peripheral membrane protein</topology>
        <orientation evidence="12">Cytoplasmic side</orientation>
    </subcellularLocation>
    <subcellularLocation>
        <location evidence="12">Cytoplasm</location>
    </subcellularLocation>
    <subcellularLocation>
        <location evidence="1">Membrane</location>
        <topology evidence="1">Peripheral membrane protein</topology>
    </subcellularLocation>
    <text evidence="12">Distribution is 50-50.</text>
</comment>
<feature type="domain" description="Helicase C-terminal" evidence="14">
    <location>
        <begin position="416"/>
        <end position="585"/>
    </location>
</feature>
<evidence type="ECO:0000256" key="8">
    <source>
        <dbReference type="ARBA" id="ARBA00022927"/>
    </source>
</evidence>
<dbReference type="GO" id="GO:0005524">
    <property type="term" value="F:ATP binding"/>
    <property type="evidence" value="ECO:0007669"/>
    <property type="project" value="UniProtKB-UniRule"/>
</dbReference>
<dbReference type="InterPro" id="IPR027417">
    <property type="entry name" value="P-loop_NTPase"/>
</dbReference>
<dbReference type="GO" id="GO:0031522">
    <property type="term" value="C:cell envelope Sec protein transport complex"/>
    <property type="evidence" value="ECO:0007669"/>
    <property type="project" value="TreeGrafter"/>
</dbReference>
<dbReference type="InterPro" id="IPR001650">
    <property type="entry name" value="Helicase_C-like"/>
</dbReference>
<evidence type="ECO:0000313" key="17">
    <source>
        <dbReference type="Proteomes" id="UP000256977"/>
    </source>
</evidence>
<name>A0A3D9IG45_9BACL</name>
<evidence type="ECO:0000256" key="3">
    <source>
        <dbReference type="ARBA" id="ARBA00022448"/>
    </source>
</evidence>
<dbReference type="Gene3D" id="3.90.1440.10">
    <property type="entry name" value="SecA, preprotein cross-linking domain"/>
    <property type="match status" value="1"/>
</dbReference>
<evidence type="ECO:0000256" key="4">
    <source>
        <dbReference type="ARBA" id="ARBA00022475"/>
    </source>
</evidence>
<dbReference type="SUPFAM" id="SSF52540">
    <property type="entry name" value="P-loop containing nucleoside triphosphate hydrolases"/>
    <property type="match status" value="2"/>
</dbReference>
<dbReference type="InterPro" id="IPR000185">
    <property type="entry name" value="SecA"/>
</dbReference>
<evidence type="ECO:0000256" key="1">
    <source>
        <dbReference type="ARBA" id="ARBA00004170"/>
    </source>
</evidence>
<dbReference type="CDD" id="cd17928">
    <property type="entry name" value="DEXDc_SecA"/>
    <property type="match status" value="1"/>
</dbReference>
<dbReference type="InterPro" id="IPR011116">
    <property type="entry name" value="SecA_Wing/Scaffold"/>
</dbReference>
<dbReference type="SUPFAM" id="SSF81767">
    <property type="entry name" value="Pre-protein crosslinking domain of SecA"/>
    <property type="match status" value="1"/>
</dbReference>
<feature type="binding site" evidence="12">
    <location>
        <begin position="105"/>
        <end position="109"/>
    </location>
    <ligand>
        <name>ATP</name>
        <dbReference type="ChEBI" id="CHEBI:30616"/>
    </ligand>
</feature>
<dbReference type="InterPro" id="IPR026389">
    <property type="entry name" value="SecA_Actinobact-type"/>
</dbReference>
<feature type="binding site" evidence="12">
    <location>
        <position position="87"/>
    </location>
    <ligand>
        <name>ATP</name>
        <dbReference type="ChEBI" id="CHEBI:30616"/>
    </ligand>
</feature>
<dbReference type="EMBL" id="QRDZ01000029">
    <property type="protein sequence ID" value="RED60645.1"/>
    <property type="molecule type" value="Genomic_DNA"/>
</dbReference>
<evidence type="ECO:0000259" key="14">
    <source>
        <dbReference type="PROSITE" id="PS51194"/>
    </source>
</evidence>
<feature type="domain" description="Helicase ATP-binding" evidence="13">
    <location>
        <begin position="89"/>
        <end position="285"/>
    </location>
</feature>
<dbReference type="PANTHER" id="PTHR30612:SF0">
    <property type="entry name" value="CHLOROPLAST PROTEIN-TRANSPORTING ATPASE"/>
    <property type="match status" value="1"/>
</dbReference>
<keyword evidence="6 12" id="KW-0547">Nucleotide-binding</keyword>
<dbReference type="GO" id="GO:0005829">
    <property type="term" value="C:cytosol"/>
    <property type="evidence" value="ECO:0007669"/>
    <property type="project" value="TreeGrafter"/>
</dbReference>
<keyword evidence="3 12" id="KW-0813">Transport</keyword>
<dbReference type="PROSITE" id="PS51194">
    <property type="entry name" value="HELICASE_CTER"/>
    <property type="match status" value="1"/>
</dbReference>
<keyword evidence="5 12" id="KW-0963">Cytoplasm</keyword>
<dbReference type="Gene3D" id="1.10.3060.10">
    <property type="entry name" value="Helical scaffold and wing domains of SecA"/>
    <property type="match status" value="1"/>
</dbReference>
<evidence type="ECO:0000256" key="11">
    <source>
        <dbReference type="ARBA" id="ARBA00023136"/>
    </source>
</evidence>
<accession>A0A3D9IG45</accession>
<dbReference type="InterPro" id="IPR014018">
    <property type="entry name" value="SecA_motor_DEAD"/>
</dbReference>
<dbReference type="NCBIfam" id="TIGR04221">
    <property type="entry name" value="SecA2_Mycobac"/>
    <property type="match status" value="1"/>
</dbReference>
<keyword evidence="11 12" id="KW-0472">Membrane</keyword>
<reference evidence="16 17" key="1">
    <citation type="submission" date="2018-07" db="EMBL/GenBank/DDBJ databases">
        <title>Genomic Encyclopedia of Type Strains, Phase III (KMG-III): the genomes of soil and plant-associated and newly described type strains.</title>
        <authorList>
            <person name="Whitman W."/>
        </authorList>
    </citation>
    <scope>NUCLEOTIDE SEQUENCE [LARGE SCALE GENOMIC DNA]</scope>
    <source>
        <strain evidence="16 17">CECT 7287</strain>
    </source>
</reference>
<organism evidence="16 17">
    <name type="scientific">Cohnella phaseoli</name>
    <dbReference type="NCBI Taxonomy" id="456490"/>
    <lineage>
        <taxon>Bacteria</taxon>
        <taxon>Bacillati</taxon>
        <taxon>Bacillota</taxon>
        <taxon>Bacilli</taxon>
        <taxon>Bacillales</taxon>
        <taxon>Paenibacillaceae</taxon>
        <taxon>Cohnella</taxon>
    </lineage>
</organism>
<evidence type="ECO:0000256" key="6">
    <source>
        <dbReference type="ARBA" id="ARBA00022741"/>
    </source>
</evidence>
<dbReference type="InterPro" id="IPR044722">
    <property type="entry name" value="SecA_SF2_C"/>
</dbReference>
<evidence type="ECO:0000259" key="15">
    <source>
        <dbReference type="PROSITE" id="PS51196"/>
    </source>
</evidence>
<dbReference type="EC" id="7.4.2.8" evidence="12"/>
<dbReference type="PROSITE" id="PS01312">
    <property type="entry name" value="SECA"/>
    <property type="match status" value="1"/>
</dbReference>
<dbReference type="RefSeq" id="WP_116064084.1">
    <property type="nucleotide sequence ID" value="NZ_QRDZ01000029.1"/>
</dbReference>
<dbReference type="Proteomes" id="UP000256977">
    <property type="component" value="Unassembled WGS sequence"/>
</dbReference>
<dbReference type="GO" id="GO:0017038">
    <property type="term" value="P:protein import"/>
    <property type="evidence" value="ECO:0007669"/>
    <property type="project" value="InterPro"/>
</dbReference>
<dbReference type="GO" id="GO:0043952">
    <property type="term" value="P:protein transport by the Sec complex"/>
    <property type="evidence" value="ECO:0007669"/>
    <property type="project" value="TreeGrafter"/>
</dbReference>
<comment type="function">
    <text evidence="12">Part of the Sec protein translocase complex. Interacts with the SecYEG preprotein conducting channel. Has a central role in coupling the hydrolysis of ATP to the transfer of proteins into and across the cell membrane, serving as an ATP-driven molecular motor driving the stepwise translocation of polypeptide chains across the membrane.</text>
</comment>
<gene>
    <name evidence="12" type="primary">secA</name>
    <name evidence="16" type="ORF">DFP98_12958</name>
</gene>
<keyword evidence="10 12" id="KW-0811">Translocation</keyword>
<dbReference type="GO" id="GO:0008564">
    <property type="term" value="F:protein-exporting ATPase activity"/>
    <property type="evidence" value="ECO:0007669"/>
    <property type="project" value="UniProtKB-EC"/>
</dbReference>
<keyword evidence="8 12" id="KW-0653">Protein transport</keyword>
<dbReference type="InterPro" id="IPR036266">
    <property type="entry name" value="SecA_Wing/Scaffold_sf"/>
</dbReference>
<dbReference type="SUPFAM" id="SSF81886">
    <property type="entry name" value="Helical scaffold and wing domains of SecA"/>
    <property type="match status" value="1"/>
</dbReference>
<dbReference type="InterPro" id="IPR036670">
    <property type="entry name" value="SecA_X-link_sf"/>
</dbReference>
<dbReference type="Gene3D" id="3.40.50.300">
    <property type="entry name" value="P-loop containing nucleotide triphosphate hydrolases"/>
    <property type="match status" value="3"/>
</dbReference>
<comment type="caution">
    <text evidence="16">The sequence shown here is derived from an EMBL/GenBank/DDBJ whole genome shotgun (WGS) entry which is preliminary data.</text>
</comment>
<dbReference type="Pfam" id="PF07517">
    <property type="entry name" value="SecA_DEAD"/>
    <property type="match status" value="1"/>
</dbReference>
<evidence type="ECO:0000256" key="10">
    <source>
        <dbReference type="ARBA" id="ARBA00023010"/>
    </source>
</evidence>
<feature type="domain" description="SecA family profile" evidence="15">
    <location>
        <begin position="5"/>
        <end position="579"/>
    </location>
</feature>
<dbReference type="Pfam" id="PF07516">
    <property type="entry name" value="SecA_SW"/>
    <property type="match status" value="2"/>
</dbReference>
<keyword evidence="17" id="KW-1185">Reference proteome</keyword>
<dbReference type="SMART" id="SM00958">
    <property type="entry name" value="SecA_PP_bind"/>
    <property type="match status" value="1"/>
</dbReference>
<evidence type="ECO:0000256" key="7">
    <source>
        <dbReference type="ARBA" id="ARBA00022840"/>
    </source>
</evidence>
<dbReference type="InterPro" id="IPR011115">
    <property type="entry name" value="SecA_DEAD"/>
</dbReference>
<feature type="binding site" evidence="12">
    <location>
        <position position="494"/>
    </location>
    <ligand>
        <name>ATP</name>
        <dbReference type="ChEBI" id="CHEBI:30616"/>
    </ligand>
</feature>
<dbReference type="InterPro" id="IPR011130">
    <property type="entry name" value="SecA_preprotein_X-link_dom"/>
</dbReference>
<dbReference type="InterPro" id="IPR020937">
    <property type="entry name" value="SecA_CS"/>
</dbReference>
<sequence length="743" mass="83156">MNFASRLMQKVKSRFVQHKLKAYTDKLNAISERNLTGWDDNRLKAESAKLREKARSGTALDDILVEAFAIASEAASRVLGMRPYDVQMMAAAALHDGNMVEMQTGEGKTLAAVMPAYLNALQGMGVHVLTFNDYLAGRDAQWMGPVYRFLGLTVASVKEDMTTEERRQAYAADITYVTAKQAGFDYLRDTIAMTNNDIVHRPFHYAIVDEADSLLIDEARVPLVIAGEVASGGNDGGRMAKLAKELALGEDYDFDENKRNVFLTESGSEKVEKRLGTGNLYEAHNSNLLTALNCALHAESLLKRDVDYVVRDGKLEIIDPYTGRVAQNRHWPDGLQAAVEAKEGIETKSSGKILGTITLQHLLSLYPKISGMTATAQDSADEFEETYALSVVQIPPNRPRIRVDHESRIYTHKEAKLKALVQEIAEVHATGRPILIGTSSVEESDQLAEELHKANVSCHVLNAKNDEKEAEIIARAGELGAVTVSTNMAGRGVDIRLGAADAAQAEQVARLGGLYVIGTHMNESARIDNQLRGRAGRQGDPGSSRFYVCLEDELINRFGIEKAIPAAYRTGKQDEELSASVFSKKMDHIQRVVMGQNFELRKTLNKYSDMVEEQRRIHHDQREAVLHDRSGMSDREKHIRLYLMDKAWADHLAYVSYIREGIHLESLANRNPVDEFHHRIIHAFEQIPDKLEKETVKALRRLDASGTGDRAEWERMGFKPPARTWTYLIQDQFMEKKTSIFNF</sequence>
<keyword evidence="9 12" id="KW-1278">Translocase</keyword>
<evidence type="ECO:0000256" key="5">
    <source>
        <dbReference type="ARBA" id="ARBA00022490"/>
    </source>
</evidence>
<protein>
    <recommendedName>
        <fullName evidence="12">Protein translocase subunit SecA</fullName>
        <ecNumber evidence="12">7.4.2.8</ecNumber>
    </recommendedName>
</protein>
<dbReference type="Pfam" id="PF01043">
    <property type="entry name" value="SecA_PP_bind"/>
    <property type="match status" value="1"/>
</dbReference>
<dbReference type="GO" id="GO:0065002">
    <property type="term" value="P:intracellular protein transmembrane transport"/>
    <property type="evidence" value="ECO:0007669"/>
    <property type="project" value="UniProtKB-UniRule"/>
</dbReference>
<evidence type="ECO:0000313" key="16">
    <source>
        <dbReference type="EMBL" id="RED60645.1"/>
    </source>
</evidence>
<dbReference type="OrthoDB" id="9805579at2"/>
<dbReference type="GO" id="GO:0005886">
    <property type="term" value="C:plasma membrane"/>
    <property type="evidence" value="ECO:0007669"/>
    <property type="project" value="UniProtKB-SubCell"/>
</dbReference>
<dbReference type="FunFam" id="3.40.50.300:FF:000429">
    <property type="entry name" value="Preprotein translocase subunit SecA"/>
    <property type="match status" value="1"/>
</dbReference>
<evidence type="ECO:0000256" key="2">
    <source>
        <dbReference type="ARBA" id="ARBA00007650"/>
    </source>
</evidence>
<evidence type="ECO:0000259" key="13">
    <source>
        <dbReference type="PROSITE" id="PS51192"/>
    </source>
</evidence>
<dbReference type="GO" id="GO:0006605">
    <property type="term" value="P:protein targeting"/>
    <property type="evidence" value="ECO:0007669"/>
    <property type="project" value="UniProtKB-UniRule"/>
</dbReference>
<comment type="similarity">
    <text evidence="2 12">Belongs to the SecA family.</text>
</comment>
<keyword evidence="4 12" id="KW-1003">Cell membrane</keyword>
<comment type="catalytic activity">
    <reaction evidence="12">
        <text>ATP + H2O + cellular proteinSide 1 = ADP + phosphate + cellular proteinSide 2.</text>
        <dbReference type="EC" id="7.4.2.8"/>
    </reaction>
</comment>
<dbReference type="PRINTS" id="PR00906">
    <property type="entry name" value="SECA"/>
</dbReference>
<dbReference type="SMART" id="SM00957">
    <property type="entry name" value="SecA_DEAD"/>
    <property type="match status" value="1"/>
</dbReference>
<dbReference type="PANTHER" id="PTHR30612">
    <property type="entry name" value="SECA INNER MEMBRANE COMPONENT OF SEC PROTEIN SECRETION SYSTEM"/>
    <property type="match status" value="1"/>
</dbReference>
<dbReference type="CDD" id="cd18803">
    <property type="entry name" value="SF2_C_secA"/>
    <property type="match status" value="1"/>
</dbReference>
<dbReference type="InterPro" id="IPR014001">
    <property type="entry name" value="Helicase_ATP-bd"/>
</dbReference>
<evidence type="ECO:0000256" key="9">
    <source>
        <dbReference type="ARBA" id="ARBA00022967"/>
    </source>
</evidence>
<proteinExistence type="inferred from homology"/>
<dbReference type="HAMAP" id="MF_01382">
    <property type="entry name" value="SecA"/>
    <property type="match status" value="1"/>
</dbReference>
<dbReference type="PROSITE" id="PS51192">
    <property type="entry name" value="HELICASE_ATP_BIND_1"/>
    <property type="match status" value="1"/>
</dbReference>
<dbReference type="PROSITE" id="PS51196">
    <property type="entry name" value="SECA_MOTOR_DEAD"/>
    <property type="match status" value="1"/>
</dbReference>
<dbReference type="AlphaFoldDB" id="A0A3D9IG45"/>
<evidence type="ECO:0000256" key="12">
    <source>
        <dbReference type="HAMAP-Rule" id="MF_01382"/>
    </source>
</evidence>
<dbReference type="Pfam" id="PF21090">
    <property type="entry name" value="P-loop_SecA"/>
    <property type="match status" value="1"/>
</dbReference>
<keyword evidence="7 12" id="KW-0067">ATP-binding</keyword>